<feature type="region of interest" description="Disordered" evidence="1">
    <location>
        <begin position="1"/>
        <end position="67"/>
    </location>
</feature>
<feature type="region of interest" description="Disordered" evidence="1">
    <location>
        <begin position="280"/>
        <end position="302"/>
    </location>
</feature>
<protein>
    <submittedName>
        <fullName evidence="2">Uncharacterized protein</fullName>
    </submittedName>
</protein>
<proteinExistence type="predicted"/>
<dbReference type="EMBL" id="JAQQWM010000006">
    <property type="protein sequence ID" value="KAK8060255.1"/>
    <property type="molecule type" value="Genomic_DNA"/>
</dbReference>
<feature type="compositionally biased region" description="Pro residues" evidence="1">
    <location>
        <begin position="1"/>
        <end position="14"/>
    </location>
</feature>
<feature type="compositionally biased region" description="Polar residues" evidence="1">
    <location>
        <begin position="289"/>
        <end position="302"/>
    </location>
</feature>
<dbReference type="Pfam" id="PF04450">
    <property type="entry name" value="BSP"/>
    <property type="match status" value="1"/>
</dbReference>
<evidence type="ECO:0000313" key="3">
    <source>
        <dbReference type="Proteomes" id="UP001446871"/>
    </source>
</evidence>
<dbReference type="InterPro" id="IPR007541">
    <property type="entry name" value="Uncharacterised_BSP"/>
</dbReference>
<comment type="caution">
    <text evidence="2">The sequence shown here is derived from an EMBL/GenBank/DDBJ whole genome shotgun (WGS) entry which is preliminary data.</text>
</comment>
<organism evidence="2 3">
    <name type="scientific">Apiospora saccharicola</name>
    <dbReference type="NCBI Taxonomy" id="335842"/>
    <lineage>
        <taxon>Eukaryota</taxon>
        <taxon>Fungi</taxon>
        <taxon>Dikarya</taxon>
        <taxon>Ascomycota</taxon>
        <taxon>Pezizomycotina</taxon>
        <taxon>Sordariomycetes</taxon>
        <taxon>Xylariomycetidae</taxon>
        <taxon>Amphisphaeriales</taxon>
        <taxon>Apiosporaceae</taxon>
        <taxon>Apiospora</taxon>
    </lineage>
</organism>
<gene>
    <name evidence="2" type="ORF">PG996_010185</name>
</gene>
<name>A0ABR1UMU2_9PEZI</name>
<evidence type="ECO:0000256" key="1">
    <source>
        <dbReference type="SAM" id="MobiDB-lite"/>
    </source>
</evidence>
<evidence type="ECO:0000313" key="2">
    <source>
        <dbReference type="EMBL" id="KAK8060255.1"/>
    </source>
</evidence>
<reference evidence="2 3" key="1">
    <citation type="submission" date="2023-01" db="EMBL/GenBank/DDBJ databases">
        <title>Analysis of 21 Apiospora genomes using comparative genomics revels a genus with tremendous synthesis potential of carbohydrate active enzymes and secondary metabolites.</title>
        <authorList>
            <person name="Sorensen T."/>
        </authorList>
    </citation>
    <scope>NUCLEOTIDE SEQUENCE [LARGE SCALE GENOMIC DNA]</scope>
    <source>
        <strain evidence="2 3">CBS 83171</strain>
    </source>
</reference>
<accession>A0ABR1UMU2</accession>
<dbReference type="PANTHER" id="PTHR33321">
    <property type="match status" value="1"/>
</dbReference>
<keyword evidence="3" id="KW-1185">Reference proteome</keyword>
<sequence>MPLPPLTTPVPLPVFMPGMSYQHDAPPPPDAEPTPLPVPPGGGAVAESGSSSNAAPPTPANSSSSPSFDLPKLRLQLNDLAHPGTSIFLSSVVPTQVFSAAVQNVLSHLYKAPTQTQWHPPRTRSVTLILRSMGGVAYTTGMDLDDDHKEIHLTWPVSTPPGRRAHEVTGVLTHELVHCHQWNGQGAAPGGLIEGIADWVRLQCGLAPPHWNKKERPGKWDAGYQHTAYFLEYLEGRFGKGTVRKLNETLRIEKYEEKAFWTGTLGRPVEQLWEDYGKTLGTKDDRTHPQTGKQAVNEATQT</sequence>
<feature type="compositionally biased region" description="Pro residues" evidence="1">
    <location>
        <begin position="25"/>
        <end position="40"/>
    </location>
</feature>
<dbReference type="Proteomes" id="UP001446871">
    <property type="component" value="Unassembled WGS sequence"/>
</dbReference>
<feature type="compositionally biased region" description="Low complexity" evidence="1">
    <location>
        <begin position="45"/>
        <end position="67"/>
    </location>
</feature>
<dbReference type="PANTHER" id="PTHR33321:SF12">
    <property type="entry name" value="PLANT BASIC SECRETORY PROTEIN (BSP) FAMILY PROTEIN"/>
    <property type="match status" value="1"/>
</dbReference>